<keyword evidence="2" id="KW-0521">NADP</keyword>
<dbReference type="GO" id="GO:0016491">
    <property type="term" value="F:oxidoreductase activity"/>
    <property type="evidence" value="ECO:0007669"/>
    <property type="project" value="UniProtKB-KW"/>
</dbReference>
<dbReference type="WBParaSite" id="PSAMB.scaffold676size44055.g8073.t1">
    <property type="protein sequence ID" value="PSAMB.scaffold676size44055.g8073.t1"/>
    <property type="gene ID" value="PSAMB.scaffold676size44055.g8073"/>
</dbReference>
<dbReference type="CDD" id="cd05327">
    <property type="entry name" value="retinol-DH_like_SDR_c_like"/>
    <property type="match status" value="1"/>
</dbReference>
<evidence type="ECO:0000256" key="2">
    <source>
        <dbReference type="ARBA" id="ARBA00022857"/>
    </source>
</evidence>
<dbReference type="InterPro" id="IPR036291">
    <property type="entry name" value="NAD(P)-bd_dom_sf"/>
</dbReference>
<evidence type="ECO:0000256" key="3">
    <source>
        <dbReference type="ARBA" id="ARBA00023002"/>
    </source>
</evidence>
<dbReference type="Proteomes" id="UP000887566">
    <property type="component" value="Unplaced"/>
</dbReference>
<dbReference type="Gene3D" id="3.40.50.720">
    <property type="entry name" value="NAD(P)-binding Rossmann-like Domain"/>
    <property type="match status" value="1"/>
</dbReference>
<accession>A0A914X7Q3</accession>
<organism evidence="4 5">
    <name type="scientific">Plectus sambesii</name>
    <dbReference type="NCBI Taxonomy" id="2011161"/>
    <lineage>
        <taxon>Eukaryota</taxon>
        <taxon>Metazoa</taxon>
        <taxon>Ecdysozoa</taxon>
        <taxon>Nematoda</taxon>
        <taxon>Chromadorea</taxon>
        <taxon>Plectida</taxon>
        <taxon>Plectina</taxon>
        <taxon>Plectoidea</taxon>
        <taxon>Plectidae</taxon>
        <taxon>Plectus</taxon>
    </lineage>
</organism>
<name>A0A914X7Q3_9BILA</name>
<dbReference type="AlphaFoldDB" id="A0A914X7Q3"/>
<evidence type="ECO:0000313" key="5">
    <source>
        <dbReference type="WBParaSite" id="PSAMB.scaffold676size44055.g8073.t1"/>
    </source>
</evidence>
<dbReference type="SUPFAM" id="SSF51735">
    <property type="entry name" value="NAD(P)-binding Rossmann-fold domains"/>
    <property type="match status" value="1"/>
</dbReference>
<evidence type="ECO:0000313" key="4">
    <source>
        <dbReference type="Proteomes" id="UP000887566"/>
    </source>
</evidence>
<dbReference type="PANTHER" id="PTHR24320:SF282">
    <property type="entry name" value="WW DOMAIN-CONTAINING OXIDOREDUCTASE"/>
    <property type="match status" value="1"/>
</dbReference>
<dbReference type="FunFam" id="3.40.50.720:FF:000353">
    <property type="entry name" value="WW domain-containing oxidoreductase"/>
    <property type="match status" value="1"/>
</dbReference>
<sequence length="329" mass="36431">MTDPSAIFNGNSRQRRYHSRTSASTVLNGIDLTGKTALITGTNSGIGVETARWIAMSGAHVVMANRNIVASEELKRDILNNKPDAKIDIIVLDLSSLQSVKAAANEYLSKGWPLHLLILNAGVFGPSQKTTLDNYESSFGVNHLGHFYLTQLLLPKLRESRPSRIVVVASHSHRDTGIDPSLPTEEKLKRLMPAADTTEIGYRLYAYSKLCNVLFAFALHRKEHSNGINVYVLHPGTMIGTGIARNYGVLGKVFNVVTKPFTKTLQQGAATTVYCAADPELDNNSGRYFESCWDDEKHLQMALARDEALQDALWRASEELLQKYESGRR</sequence>
<reference evidence="5" key="1">
    <citation type="submission" date="2022-11" db="UniProtKB">
        <authorList>
            <consortium name="WormBaseParasite"/>
        </authorList>
    </citation>
    <scope>IDENTIFICATION</scope>
</reference>
<keyword evidence="3" id="KW-0560">Oxidoreductase</keyword>
<dbReference type="InterPro" id="IPR002347">
    <property type="entry name" value="SDR_fam"/>
</dbReference>
<comment type="similarity">
    <text evidence="1">Belongs to the short-chain dehydrogenases/reductases (SDR) family.</text>
</comment>
<evidence type="ECO:0000256" key="1">
    <source>
        <dbReference type="ARBA" id="ARBA00006484"/>
    </source>
</evidence>
<protein>
    <submittedName>
        <fullName evidence="5">Uncharacterized protein</fullName>
    </submittedName>
</protein>
<proteinExistence type="inferred from homology"/>
<dbReference type="PRINTS" id="PR00081">
    <property type="entry name" value="GDHRDH"/>
</dbReference>
<dbReference type="Pfam" id="PF00106">
    <property type="entry name" value="adh_short"/>
    <property type="match status" value="1"/>
</dbReference>
<dbReference type="PANTHER" id="PTHR24320">
    <property type="entry name" value="RETINOL DEHYDROGENASE"/>
    <property type="match status" value="1"/>
</dbReference>
<keyword evidence="4" id="KW-1185">Reference proteome</keyword>